<accession>A0A8J5HDL4</accession>
<dbReference type="InterPro" id="IPR040387">
    <property type="entry name" value="RIN4/NOI4"/>
</dbReference>
<feature type="compositionally biased region" description="Low complexity" evidence="1">
    <location>
        <begin position="97"/>
        <end position="108"/>
    </location>
</feature>
<evidence type="ECO:0000313" key="4">
    <source>
        <dbReference type="Proteomes" id="UP000734854"/>
    </source>
</evidence>
<protein>
    <recommendedName>
        <fullName evidence="2">RIN4 pathogenic type III effector avirulence factor Avr cleavage site domain-containing protein</fullName>
    </recommendedName>
</protein>
<evidence type="ECO:0000259" key="2">
    <source>
        <dbReference type="Pfam" id="PF05627"/>
    </source>
</evidence>
<reference evidence="3 4" key="1">
    <citation type="submission" date="2020-08" db="EMBL/GenBank/DDBJ databases">
        <title>Plant Genome Project.</title>
        <authorList>
            <person name="Zhang R.-G."/>
        </authorList>
    </citation>
    <scope>NUCLEOTIDE SEQUENCE [LARGE SCALE GENOMIC DNA]</scope>
    <source>
        <tissue evidence="3">Rhizome</tissue>
    </source>
</reference>
<evidence type="ECO:0000256" key="1">
    <source>
        <dbReference type="SAM" id="MobiDB-lite"/>
    </source>
</evidence>
<sequence>MEAFRIHNILRLLKRVKGEAKQTIKMIPVTTIKHFLPTQLVSAHSPRDVGYSPTMRPKDEIHVSGEGNPHRRTSRGINGSNYTINHSSLHPCKMDNGGYSSSDGSSAGNQALTSKSPGRFRMHGVEDDKIINKGSAFPKFGEWDESNPSSADGFTGIFNKVREGNQLSSATVPNVSSAETYANYHGSTDESLNNEQM</sequence>
<dbReference type="EMBL" id="JACMSC010000005">
    <property type="protein sequence ID" value="KAG6521815.1"/>
    <property type="molecule type" value="Genomic_DNA"/>
</dbReference>
<feature type="domain" description="RIN4 pathogenic type III effector avirulence factor Avr cleavage site" evidence="2">
    <location>
        <begin position="132"/>
        <end position="164"/>
    </location>
</feature>
<evidence type="ECO:0000313" key="3">
    <source>
        <dbReference type="EMBL" id="KAG6521815.1"/>
    </source>
</evidence>
<gene>
    <name evidence="3" type="ORF">ZIOFF_018948</name>
</gene>
<feature type="region of interest" description="Disordered" evidence="1">
    <location>
        <begin position="46"/>
        <end position="121"/>
    </location>
</feature>
<dbReference type="Pfam" id="PF05627">
    <property type="entry name" value="AvrRpt-cleavage"/>
    <property type="match status" value="1"/>
</dbReference>
<comment type="caution">
    <text evidence="3">The sequence shown here is derived from an EMBL/GenBank/DDBJ whole genome shotgun (WGS) entry which is preliminary data.</text>
</comment>
<proteinExistence type="predicted"/>
<dbReference type="Proteomes" id="UP000734854">
    <property type="component" value="Unassembled WGS sequence"/>
</dbReference>
<dbReference type="PANTHER" id="PTHR33159:SF6">
    <property type="entry name" value="RPM1-INTERACTING PROTEIN 4"/>
    <property type="match status" value="1"/>
</dbReference>
<organism evidence="3 4">
    <name type="scientific">Zingiber officinale</name>
    <name type="common">Ginger</name>
    <name type="synonym">Amomum zingiber</name>
    <dbReference type="NCBI Taxonomy" id="94328"/>
    <lineage>
        <taxon>Eukaryota</taxon>
        <taxon>Viridiplantae</taxon>
        <taxon>Streptophyta</taxon>
        <taxon>Embryophyta</taxon>
        <taxon>Tracheophyta</taxon>
        <taxon>Spermatophyta</taxon>
        <taxon>Magnoliopsida</taxon>
        <taxon>Liliopsida</taxon>
        <taxon>Zingiberales</taxon>
        <taxon>Zingiberaceae</taxon>
        <taxon>Zingiber</taxon>
    </lineage>
</organism>
<name>A0A8J5HDL4_ZINOF</name>
<feature type="compositionally biased region" description="Polar residues" evidence="1">
    <location>
        <begin position="75"/>
        <end position="88"/>
    </location>
</feature>
<dbReference type="GO" id="GO:0005886">
    <property type="term" value="C:plasma membrane"/>
    <property type="evidence" value="ECO:0007669"/>
    <property type="project" value="TreeGrafter"/>
</dbReference>
<dbReference type="AlphaFoldDB" id="A0A8J5HDL4"/>
<dbReference type="PANTHER" id="PTHR33159">
    <property type="entry name" value="RPM1-INTERACTING PROTEIN 4 (RIN4) FAMILY PROTEIN"/>
    <property type="match status" value="1"/>
</dbReference>
<keyword evidence="4" id="KW-1185">Reference proteome</keyword>
<dbReference type="InterPro" id="IPR008700">
    <property type="entry name" value="TypeIII_avirulence_cleave"/>
</dbReference>